<comment type="subunit">
    <text evidence="2">Heterodimer of a B chain and an A chain linked by two disulfide bonds.</text>
</comment>
<feature type="domain" description="Insulin-like" evidence="8">
    <location>
        <begin position="49"/>
        <end position="141"/>
    </location>
</feature>
<keyword evidence="10" id="KW-1185">Reference proteome</keyword>
<evidence type="ECO:0000256" key="3">
    <source>
        <dbReference type="ARBA" id="ARBA00022685"/>
    </source>
</evidence>
<sequence length="157" mass="17800">MTATMMFSITNCTKICALILLLVSIAFAFRDPINYMYETHKVETRSSSRQYCGNNLVRALHLICESYNKRSPLPIHSFRLSQTHENNSGPEDENIEGSKYSLSLSNAHNNNHNKYFHRMLRGVVDECCRRSCSITQLSQYCGVTRVTTTTAAPVLEA</sequence>
<feature type="chain" id="PRO_5035591637" description="Insulin-like domain-containing protein" evidence="7">
    <location>
        <begin position="29"/>
        <end position="157"/>
    </location>
</feature>
<dbReference type="Pfam" id="PF00049">
    <property type="entry name" value="Insulin"/>
    <property type="match status" value="1"/>
</dbReference>
<dbReference type="InterPro" id="IPR016179">
    <property type="entry name" value="Insulin-like"/>
</dbReference>
<evidence type="ECO:0000256" key="7">
    <source>
        <dbReference type="SAM" id="SignalP"/>
    </source>
</evidence>
<evidence type="ECO:0000256" key="2">
    <source>
        <dbReference type="ARBA" id="ARBA00011207"/>
    </source>
</evidence>
<gene>
    <name evidence="9" type="ORF">OSB1V03_LOCUS5779</name>
</gene>
<comment type="subcellular location">
    <subcellularLocation>
        <location evidence="6">Secreted</location>
    </subcellularLocation>
</comment>
<dbReference type="PANTHER" id="PTHR13647">
    <property type="entry name" value="INSULIN-LIKE PEPTIDE 2-RELATED"/>
    <property type="match status" value="1"/>
</dbReference>
<name>A0A7R9KNN4_9ACAR</name>
<protein>
    <recommendedName>
        <fullName evidence="8">Insulin-like domain-containing protein</fullName>
    </recommendedName>
</protein>
<dbReference type="InterPro" id="IPR036438">
    <property type="entry name" value="Insulin-like_sf"/>
</dbReference>
<evidence type="ECO:0000256" key="1">
    <source>
        <dbReference type="ARBA" id="ARBA00009034"/>
    </source>
</evidence>
<evidence type="ECO:0000313" key="9">
    <source>
        <dbReference type="EMBL" id="CAD7625344.1"/>
    </source>
</evidence>
<dbReference type="GO" id="GO:0005576">
    <property type="term" value="C:extracellular region"/>
    <property type="evidence" value="ECO:0007669"/>
    <property type="project" value="UniProtKB-SubCell"/>
</dbReference>
<dbReference type="AlphaFoldDB" id="A0A7R9KNN4"/>
<organism evidence="9">
    <name type="scientific">Medioppia subpectinata</name>
    <dbReference type="NCBI Taxonomy" id="1979941"/>
    <lineage>
        <taxon>Eukaryota</taxon>
        <taxon>Metazoa</taxon>
        <taxon>Ecdysozoa</taxon>
        <taxon>Arthropoda</taxon>
        <taxon>Chelicerata</taxon>
        <taxon>Arachnida</taxon>
        <taxon>Acari</taxon>
        <taxon>Acariformes</taxon>
        <taxon>Sarcoptiformes</taxon>
        <taxon>Oribatida</taxon>
        <taxon>Brachypylina</taxon>
        <taxon>Oppioidea</taxon>
        <taxon>Oppiidae</taxon>
        <taxon>Medioppia</taxon>
    </lineage>
</organism>
<dbReference type="GO" id="GO:0005179">
    <property type="term" value="F:hormone activity"/>
    <property type="evidence" value="ECO:0007669"/>
    <property type="project" value="InterPro"/>
</dbReference>
<dbReference type="Proteomes" id="UP000759131">
    <property type="component" value="Unassembled WGS sequence"/>
</dbReference>
<evidence type="ECO:0000256" key="4">
    <source>
        <dbReference type="ARBA" id="ARBA00022729"/>
    </source>
</evidence>
<dbReference type="OrthoDB" id="6330326at2759"/>
<accession>A0A7R9KNN4</accession>
<dbReference type="EMBL" id="OC857564">
    <property type="protein sequence ID" value="CAD7625344.1"/>
    <property type="molecule type" value="Genomic_DNA"/>
</dbReference>
<dbReference type="PANTHER" id="PTHR13647:SF4">
    <property type="entry name" value="INSULIN-LIKE PEPTIDE 1-RELATED"/>
    <property type="match status" value="1"/>
</dbReference>
<reference evidence="9" key="1">
    <citation type="submission" date="2020-11" db="EMBL/GenBank/DDBJ databases">
        <authorList>
            <person name="Tran Van P."/>
        </authorList>
    </citation>
    <scope>NUCLEOTIDE SEQUENCE</scope>
</reference>
<dbReference type="Gene3D" id="1.10.100.10">
    <property type="entry name" value="Insulin-like"/>
    <property type="match status" value="1"/>
</dbReference>
<dbReference type="SUPFAM" id="SSF56994">
    <property type="entry name" value="Insulin-like"/>
    <property type="match status" value="1"/>
</dbReference>
<comment type="similarity">
    <text evidence="1 6">Belongs to the insulin family.</text>
</comment>
<evidence type="ECO:0000259" key="8">
    <source>
        <dbReference type="SMART" id="SM00078"/>
    </source>
</evidence>
<keyword evidence="4 7" id="KW-0732">Signal</keyword>
<feature type="signal peptide" evidence="7">
    <location>
        <begin position="1"/>
        <end position="28"/>
    </location>
</feature>
<dbReference type="InterPro" id="IPR022353">
    <property type="entry name" value="Insulin_CS"/>
</dbReference>
<keyword evidence="3" id="KW-0165">Cleavage on pair of basic residues</keyword>
<evidence type="ECO:0000256" key="6">
    <source>
        <dbReference type="RuleBase" id="RU000406"/>
    </source>
</evidence>
<keyword evidence="6" id="KW-0964">Secreted</keyword>
<dbReference type="PROSITE" id="PS00262">
    <property type="entry name" value="INSULIN"/>
    <property type="match status" value="1"/>
</dbReference>
<keyword evidence="5" id="KW-1015">Disulfide bond</keyword>
<evidence type="ECO:0000256" key="5">
    <source>
        <dbReference type="ARBA" id="ARBA00023157"/>
    </source>
</evidence>
<dbReference type="SMART" id="SM00078">
    <property type="entry name" value="IlGF"/>
    <property type="match status" value="1"/>
</dbReference>
<proteinExistence type="inferred from homology"/>
<dbReference type="InterPro" id="IPR022352">
    <property type="entry name" value="Ins/IGF/rlx"/>
</dbReference>
<dbReference type="PRINTS" id="PR00276">
    <property type="entry name" value="INSULINFAMLY"/>
</dbReference>
<evidence type="ECO:0000313" key="10">
    <source>
        <dbReference type="Proteomes" id="UP000759131"/>
    </source>
</evidence>
<dbReference type="EMBL" id="CAJPIZ010002989">
    <property type="protein sequence ID" value="CAG2105774.1"/>
    <property type="molecule type" value="Genomic_DNA"/>
</dbReference>